<proteinExistence type="predicted"/>
<dbReference type="CDD" id="cd09917">
    <property type="entry name" value="F-box_SF"/>
    <property type="match status" value="1"/>
</dbReference>
<dbReference type="InterPro" id="IPR001810">
    <property type="entry name" value="F-box_dom"/>
</dbReference>
<evidence type="ECO:0000313" key="3">
    <source>
        <dbReference type="Proteomes" id="UP000559256"/>
    </source>
</evidence>
<keyword evidence="3" id="KW-1185">Reference proteome</keyword>
<evidence type="ECO:0000259" key="1">
    <source>
        <dbReference type="PROSITE" id="PS50181"/>
    </source>
</evidence>
<feature type="domain" description="F-box" evidence="1">
    <location>
        <begin position="1"/>
        <end position="49"/>
    </location>
</feature>
<gene>
    <name evidence="2" type="ORF">D9758_007884</name>
</gene>
<sequence>MALLVDLPSELVLLILSYGSFRDILSFRLISRFYHTLVSDSIDLQYRILLQVSGMLDNPCSGLPLQIRYEKLKERERAWFTLRPRFTKNIPVEHPTVVLYDLSVDVYMLSDEARQSIDNITLPSNAEDPVPPWQSLHIKDLVTDDSQIHRKILDFGILQEQDLIAVVTTLTDLPTDILNMRVSCVQRSTGKPHPLAGPPMSLVFDVHTYCPGLDLNGDLAALTLQTNESESRVVVLNWKTSTIQAEFKSFSCRYGAATFICQGVLLVPNIIGPCIELWRIPIPSSEPPPVMTTPNLTLKMPSVNSRVELEEFSCRGAPKPSSCNDNIPSQRPFHSDPDQSILVFHLFTTMEFWSQGHRVVPFAFFVHRKTFLELLRSHEASIDNVTRHDDRNSPITIPWSSWGPPKTRFLYQSFSGQSSNTDWITTACGQRYIFFHYLREGYPMIVLDFNEHTVNRVRDAVCRSQEKMLQQNPRFALGYDSSQLELDIPLLGMKVPLSVKGYDGMERQVVGWSWDPLPKKLGIPDDNVYGGPYRTTNTLLQRVFFSEPVYGNLPYVMFCSEEDYTFDGAMMDDERVLGVKRGDLHEGVSSVDVVWFG</sequence>
<dbReference type="SUPFAM" id="SSF81383">
    <property type="entry name" value="F-box domain"/>
    <property type="match status" value="1"/>
</dbReference>
<dbReference type="Proteomes" id="UP000559256">
    <property type="component" value="Unassembled WGS sequence"/>
</dbReference>
<dbReference type="Pfam" id="PF12937">
    <property type="entry name" value="F-box-like"/>
    <property type="match status" value="1"/>
</dbReference>
<protein>
    <recommendedName>
        <fullName evidence="1">F-box domain-containing protein</fullName>
    </recommendedName>
</protein>
<dbReference type="PROSITE" id="PS50181">
    <property type="entry name" value="FBOX"/>
    <property type="match status" value="1"/>
</dbReference>
<organism evidence="2 3">
    <name type="scientific">Tetrapyrgos nigripes</name>
    <dbReference type="NCBI Taxonomy" id="182062"/>
    <lineage>
        <taxon>Eukaryota</taxon>
        <taxon>Fungi</taxon>
        <taxon>Dikarya</taxon>
        <taxon>Basidiomycota</taxon>
        <taxon>Agaricomycotina</taxon>
        <taxon>Agaricomycetes</taxon>
        <taxon>Agaricomycetidae</taxon>
        <taxon>Agaricales</taxon>
        <taxon>Marasmiineae</taxon>
        <taxon>Marasmiaceae</taxon>
        <taxon>Tetrapyrgos</taxon>
    </lineage>
</organism>
<dbReference type="InterPro" id="IPR036047">
    <property type="entry name" value="F-box-like_dom_sf"/>
</dbReference>
<evidence type="ECO:0000313" key="2">
    <source>
        <dbReference type="EMBL" id="KAF5352993.1"/>
    </source>
</evidence>
<comment type="caution">
    <text evidence="2">The sequence shown here is derived from an EMBL/GenBank/DDBJ whole genome shotgun (WGS) entry which is preliminary data.</text>
</comment>
<dbReference type="OrthoDB" id="2751409at2759"/>
<name>A0A8H5FY37_9AGAR</name>
<reference evidence="2 3" key="1">
    <citation type="journal article" date="2020" name="ISME J.">
        <title>Uncovering the hidden diversity of litter-decomposition mechanisms in mushroom-forming fungi.</title>
        <authorList>
            <person name="Floudas D."/>
            <person name="Bentzer J."/>
            <person name="Ahren D."/>
            <person name="Johansson T."/>
            <person name="Persson P."/>
            <person name="Tunlid A."/>
        </authorList>
    </citation>
    <scope>NUCLEOTIDE SEQUENCE [LARGE SCALE GENOMIC DNA]</scope>
    <source>
        <strain evidence="2 3">CBS 291.85</strain>
    </source>
</reference>
<accession>A0A8H5FY37</accession>
<dbReference type="EMBL" id="JAACJM010000065">
    <property type="protein sequence ID" value="KAF5352993.1"/>
    <property type="molecule type" value="Genomic_DNA"/>
</dbReference>
<dbReference type="AlphaFoldDB" id="A0A8H5FY37"/>